<evidence type="ECO:0000256" key="5">
    <source>
        <dbReference type="ARBA" id="ARBA00023163"/>
    </source>
</evidence>
<dbReference type="SUPFAM" id="SSF46785">
    <property type="entry name" value="Winged helix' DNA-binding domain"/>
    <property type="match status" value="1"/>
</dbReference>
<keyword evidence="3" id="KW-0805">Transcription regulation</keyword>
<dbReference type="Pfam" id="PF00126">
    <property type="entry name" value="HTH_1"/>
    <property type="match status" value="1"/>
</dbReference>
<organism evidence="7 8">
    <name type="scientific">Mesorhizobium caraganae</name>
    <dbReference type="NCBI Taxonomy" id="483206"/>
    <lineage>
        <taxon>Bacteria</taxon>
        <taxon>Pseudomonadati</taxon>
        <taxon>Pseudomonadota</taxon>
        <taxon>Alphaproteobacteria</taxon>
        <taxon>Hyphomicrobiales</taxon>
        <taxon>Phyllobacteriaceae</taxon>
        <taxon>Mesorhizobium</taxon>
    </lineage>
</organism>
<dbReference type="InterPro" id="IPR037402">
    <property type="entry name" value="YidZ_PBP2"/>
</dbReference>
<sequence>MLNKIDLARADLNLLVLFQAIMEERHVGRSAERLNLSASAVSHGLGRLRKLLGDPLFLKTPRGVVPTDRATELAEPVAEILARVRRVIASAEPFDPARSTRRFTIGAPDAVSSVLLPPLLDKVRRTAPAVDISIRHLLPRQGEPSPTTAWSDCVAELESRAMDVAVIPFDGLPLRFAVDTLYEEDFIVAMRAGHPFANEPGLESYCAMQHMVVSNAGDPNGFVDRVLAEHGLSRRVALTVPNFMFGLAVLAQTDLISAYPRRFLAMHGGRFGVVGIDAPIRFGHFNINTIVPKVALMDAGLAWLVGLLKQTGCS</sequence>
<name>A0ABV1Z555_9HYPH</name>
<gene>
    <name evidence="7" type="ORF">NKI36_24210</name>
</gene>
<dbReference type="PANTHER" id="PTHR30118:SF15">
    <property type="entry name" value="TRANSCRIPTIONAL REGULATORY PROTEIN"/>
    <property type="match status" value="1"/>
</dbReference>
<keyword evidence="2" id="KW-0536">Nodulation</keyword>
<evidence type="ECO:0000313" key="7">
    <source>
        <dbReference type="EMBL" id="MER9407143.1"/>
    </source>
</evidence>
<dbReference type="Gene3D" id="1.10.10.10">
    <property type="entry name" value="Winged helix-like DNA-binding domain superfamily/Winged helix DNA-binding domain"/>
    <property type="match status" value="1"/>
</dbReference>
<dbReference type="InterPro" id="IPR050389">
    <property type="entry name" value="LysR-type_TF"/>
</dbReference>
<protein>
    <submittedName>
        <fullName evidence="7">LysR substrate-binding domain-containing protein</fullName>
    </submittedName>
</protein>
<proteinExistence type="inferred from homology"/>
<dbReference type="InterPro" id="IPR036390">
    <property type="entry name" value="WH_DNA-bd_sf"/>
</dbReference>
<keyword evidence="4" id="KW-0238">DNA-binding</keyword>
<evidence type="ECO:0000256" key="4">
    <source>
        <dbReference type="ARBA" id="ARBA00023125"/>
    </source>
</evidence>
<comment type="similarity">
    <text evidence="1">Belongs to the LysR transcriptional regulatory family.</text>
</comment>
<dbReference type="PANTHER" id="PTHR30118">
    <property type="entry name" value="HTH-TYPE TRANSCRIPTIONAL REGULATOR LEUO-RELATED"/>
    <property type="match status" value="1"/>
</dbReference>
<evidence type="ECO:0000313" key="8">
    <source>
        <dbReference type="Proteomes" id="UP001433071"/>
    </source>
</evidence>
<reference evidence="7 8" key="1">
    <citation type="journal article" date="2024" name="Proc. Natl. Acad. Sci. U.S.A.">
        <title>The evolutionary genomics of adaptation to stress in wild rhizobium bacteria.</title>
        <authorList>
            <person name="Kehlet-Delgado H."/>
            <person name="Montoya A.P."/>
            <person name="Jensen K.T."/>
            <person name="Wendlandt C.E."/>
            <person name="Dexheimer C."/>
            <person name="Roberts M."/>
            <person name="Torres Martinez L."/>
            <person name="Friesen M.L."/>
            <person name="Griffitts J.S."/>
            <person name="Porter S.S."/>
        </authorList>
    </citation>
    <scope>NUCLEOTIDE SEQUENCE [LARGE SCALE GENOMIC DNA]</scope>
    <source>
        <strain evidence="7 8">M0641</strain>
    </source>
</reference>
<dbReference type="InterPro" id="IPR005119">
    <property type="entry name" value="LysR_subst-bd"/>
</dbReference>
<keyword evidence="8" id="KW-1185">Reference proteome</keyword>
<dbReference type="PROSITE" id="PS50931">
    <property type="entry name" value="HTH_LYSR"/>
    <property type="match status" value="1"/>
</dbReference>
<dbReference type="RefSeq" id="WP_352560798.1">
    <property type="nucleotide sequence ID" value="NZ_JAMYQB010000022.1"/>
</dbReference>
<dbReference type="Pfam" id="PF03466">
    <property type="entry name" value="LysR_substrate"/>
    <property type="match status" value="1"/>
</dbReference>
<dbReference type="InterPro" id="IPR000847">
    <property type="entry name" value="LysR_HTH_N"/>
</dbReference>
<dbReference type="InterPro" id="IPR036388">
    <property type="entry name" value="WH-like_DNA-bd_sf"/>
</dbReference>
<dbReference type="EMBL" id="JAMYQB010000022">
    <property type="protein sequence ID" value="MER9407143.1"/>
    <property type="molecule type" value="Genomic_DNA"/>
</dbReference>
<dbReference type="Proteomes" id="UP001433071">
    <property type="component" value="Unassembled WGS sequence"/>
</dbReference>
<comment type="caution">
    <text evidence="7">The sequence shown here is derived from an EMBL/GenBank/DDBJ whole genome shotgun (WGS) entry which is preliminary data.</text>
</comment>
<feature type="domain" description="HTH lysR-type" evidence="6">
    <location>
        <begin position="11"/>
        <end position="67"/>
    </location>
</feature>
<evidence type="ECO:0000256" key="1">
    <source>
        <dbReference type="ARBA" id="ARBA00009437"/>
    </source>
</evidence>
<dbReference type="SUPFAM" id="SSF53850">
    <property type="entry name" value="Periplasmic binding protein-like II"/>
    <property type="match status" value="1"/>
</dbReference>
<evidence type="ECO:0000259" key="6">
    <source>
        <dbReference type="PROSITE" id="PS50931"/>
    </source>
</evidence>
<accession>A0ABV1Z555</accession>
<evidence type="ECO:0000256" key="3">
    <source>
        <dbReference type="ARBA" id="ARBA00023015"/>
    </source>
</evidence>
<evidence type="ECO:0000256" key="2">
    <source>
        <dbReference type="ARBA" id="ARBA00022458"/>
    </source>
</evidence>
<dbReference type="Gene3D" id="3.40.190.10">
    <property type="entry name" value="Periplasmic binding protein-like II"/>
    <property type="match status" value="2"/>
</dbReference>
<dbReference type="CDD" id="cd08417">
    <property type="entry name" value="PBP2_Nitroaromatics_like"/>
    <property type="match status" value="1"/>
</dbReference>
<keyword evidence="5" id="KW-0804">Transcription</keyword>